<name>A0A1L5PD71_RHIET</name>
<geneLocation type="plasmid" evidence="2">
    <name>prsp8c3c</name>
</geneLocation>
<sequence>MSFLIKPIGAGFHRLPVRGHDAEDWGYPASRSVAGGRPLEVPADRSFRTASRYDRDL</sequence>
<protein>
    <submittedName>
        <fullName evidence="1">Uncharacterized protein</fullName>
    </submittedName>
</protein>
<keyword evidence="1" id="KW-0614">Plasmid</keyword>
<evidence type="ECO:0000313" key="2">
    <source>
        <dbReference type="Proteomes" id="UP000185109"/>
    </source>
</evidence>
<proteinExistence type="predicted"/>
<dbReference type="Proteomes" id="UP000185109">
    <property type="component" value="Plasmid pRsp8C3c"/>
</dbReference>
<organism evidence="1 2">
    <name type="scientific">Rhizobium etli 8C-3</name>
    <dbReference type="NCBI Taxonomy" id="538025"/>
    <lineage>
        <taxon>Bacteria</taxon>
        <taxon>Pseudomonadati</taxon>
        <taxon>Pseudomonadota</taxon>
        <taxon>Alphaproteobacteria</taxon>
        <taxon>Hyphomicrobiales</taxon>
        <taxon>Rhizobiaceae</taxon>
        <taxon>Rhizobium/Agrobacterium group</taxon>
        <taxon>Rhizobium</taxon>
    </lineage>
</organism>
<accession>A0A1L5PD71</accession>
<dbReference type="EMBL" id="CP017244">
    <property type="protein sequence ID" value="APO78141.1"/>
    <property type="molecule type" value="Genomic_DNA"/>
</dbReference>
<evidence type="ECO:0000313" key="1">
    <source>
        <dbReference type="EMBL" id="APO78141.1"/>
    </source>
</evidence>
<gene>
    <name evidence="1" type="ORF">AM571_PC00401</name>
</gene>
<reference evidence="1 2" key="1">
    <citation type="submission" date="2016-09" db="EMBL/GenBank/DDBJ databases">
        <title>The complete genome sequences of Rhizobium gallicum, symbiovars gallicum and phaseoli, symbionts associated to common bean (Phaseolus vulgaris).</title>
        <authorList>
            <person name="Bustos P."/>
            <person name="Santamaria R.I."/>
            <person name="Perez-Carrascal O.M."/>
            <person name="Juarez S."/>
            <person name="Lozano L."/>
            <person name="Martinez-Flores I."/>
            <person name="Martinez-Romero E."/>
            <person name="Cevallos M."/>
            <person name="Romero D."/>
            <person name="Davila G."/>
            <person name="Gonzalez V."/>
        </authorList>
    </citation>
    <scope>NUCLEOTIDE SEQUENCE [LARGE SCALE GENOMIC DNA]</scope>
    <source>
        <strain evidence="1 2">8C-3</strain>
        <plasmid evidence="2">Plasmid prsp8c3c</plasmid>
    </source>
</reference>
<dbReference type="AlphaFoldDB" id="A0A1L5PD71"/>